<accession>A0A4R6Q5J2</accession>
<sequence length="391" mass="45012">MKKIAAFFTALILFLAIIIAFHFAMSGGSLNANNKNFGTWNSPYKDLSCAAISQNMHKDTMLVLGSSEFRHGRKTPFHPVNAFKKKNVSLMTVGNSYNQCLNHAITLGAVENKMQKRKVVLLISAPWFYKQGVTGPRYSLRFSETSYMAFMENKSIPSSIKKYVARRNETLMKDNGAMENRVRRIDRIYVYHNGTGIDKALYRARKAYAKDKDYITVKTMMRTGKIKTLRKYNGKIADATPLDWQSMSMEAGRIDGSKSHNKMYISDRLWKSKFARKYKKAAGLHRNEDFSTSSEFGDLKCFLKLCKAENIEPMLVVLPVNGRWYDHTGLNYSKRAKFSNKIKKISDKYGAQVSDLSKYDYDPYFVQDTLHPWGKGWVKIDEAIYKFYRQS</sequence>
<dbReference type="NCBIfam" id="TIGR04092">
    <property type="entry name" value="LTA_DltD"/>
    <property type="match status" value="1"/>
</dbReference>
<comment type="caution">
    <text evidence="1">The sequence shown here is derived from an EMBL/GenBank/DDBJ whole genome shotgun (WGS) entry which is preliminary data.</text>
</comment>
<dbReference type="Pfam" id="PF04914">
    <property type="entry name" value="DltD"/>
    <property type="match status" value="1"/>
</dbReference>
<dbReference type="InterPro" id="IPR006998">
    <property type="entry name" value="DltD"/>
</dbReference>
<dbReference type="Gene3D" id="3.40.50.1110">
    <property type="entry name" value="SGNH hydrolase"/>
    <property type="match status" value="1"/>
</dbReference>
<gene>
    <name evidence="1" type="ORF">EV211_11132</name>
</gene>
<evidence type="ECO:0000313" key="1">
    <source>
        <dbReference type="EMBL" id="TDP57664.1"/>
    </source>
</evidence>
<name>A0A4R6Q5J2_9FIRM</name>
<keyword evidence="2" id="KW-1185">Reference proteome</keyword>
<dbReference type="InterPro" id="IPR023896">
    <property type="entry name" value="LTA_DltD"/>
</dbReference>
<protein>
    <submittedName>
        <fullName evidence="1">D-alanine transfer protein</fullName>
    </submittedName>
</protein>
<dbReference type="RefSeq" id="WP_133528182.1">
    <property type="nucleotide sequence ID" value="NZ_SNXO01000011.1"/>
</dbReference>
<organism evidence="1 2">
    <name type="scientific">Aminicella lysinilytica</name>
    <dbReference type="NCBI Taxonomy" id="433323"/>
    <lineage>
        <taxon>Bacteria</taxon>
        <taxon>Bacillati</taxon>
        <taxon>Bacillota</taxon>
        <taxon>Clostridia</taxon>
        <taxon>Peptostreptococcales</taxon>
        <taxon>Anaerovoracaceae</taxon>
        <taxon>Aminicella</taxon>
    </lineage>
</organism>
<dbReference type="PANTHER" id="PTHR40039:SF1">
    <property type="entry name" value="PROTEIN DLTD"/>
    <property type="match status" value="1"/>
</dbReference>
<dbReference type="Proteomes" id="UP000295500">
    <property type="component" value="Unassembled WGS sequence"/>
</dbReference>
<evidence type="ECO:0000313" key="2">
    <source>
        <dbReference type="Proteomes" id="UP000295500"/>
    </source>
</evidence>
<proteinExistence type="predicted"/>
<dbReference type="SUPFAM" id="SSF52266">
    <property type="entry name" value="SGNH hydrolase"/>
    <property type="match status" value="1"/>
</dbReference>
<dbReference type="AlphaFoldDB" id="A0A4R6Q5J2"/>
<dbReference type="InterPro" id="IPR036514">
    <property type="entry name" value="SGNH_hydro_sf"/>
</dbReference>
<dbReference type="PANTHER" id="PTHR40039">
    <property type="entry name" value="PROTEIN DLTD"/>
    <property type="match status" value="1"/>
</dbReference>
<reference evidence="1 2" key="1">
    <citation type="submission" date="2019-03" db="EMBL/GenBank/DDBJ databases">
        <title>Genomic Encyclopedia of Type Strains, Phase IV (KMG-IV): sequencing the most valuable type-strain genomes for metagenomic binning, comparative biology and taxonomic classification.</title>
        <authorList>
            <person name="Goeker M."/>
        </authorList>
    </citation>
    <scope>NUCLEOTIDE SEQUENCE [LARGE SCALE GENOMIC DNA]</scope>
    <source>
        <strain evidence="1 2">DSM 28287</strain>
    </source>
</reference>
<dbReference type="OrthoDB" id="9808272at2"/>
<dbReference type="EMBL" id="SNXO01000011">
    <property type="protein sequence ID" value="TDP57664.1"/>
    <property type="molecule type" value="Genomic_DNA"/>
</dbReference>